<name>A0A1X3EMG5_9BRAD</name>
<dbReference type="GO" id="GO:0009061">
    <property type="term" value="P:anaerobic respiration"/>
    <property type="evidence" value="ECO:0007669"/>
    <property type="project" value="InterPro"/>
</dbReference>
<protein>
    <recommendedName>
        <fullName evidence="5 14">Periplasmic nitrate reductase, electron transfer subunit</fullName>
    </recommendedName>
    <alternativeName>
        <fullName evidence="13 14">Diheme cytochrome c NapB</fullName>
    </alternativeName>
</protein>
<evidence type="ECO:0000256" key="15">
    <source>
        <dbReference type="PIRSR" id="PIRSR006105-1"/>
    </source>
</evidence>
<proteinExistence type="inferred from homology"/>
<keyword evidence="12 16" id="KW-0408">Iron</keyword>
<evidence type="ECO:0000256" key="4">
    <source>
        <dbReference type="ARBA" id="ARBA00011752"/>
    </source>
</evidence>
<feature type="region of interest" description="Disordered" evidence="17">
    <location>
        <begin position="37"/>
        <end position="65"/>
    </location>
</feature>
<evidence type="ECO:0000256" key="3">
    <source>
        <dbReference type="ARBA" id="ARBA00007368"/>
    </source>
</evidence>
<keyword evidence="7 15" id="KW-0349">Heme</keyword>
<comment type="PTM">
    <text evidence="15">Binds 2 heme C groups per subunit.</text>
</comment>
<evidence type="ECO:0000256" key="17">
    <source>
        <dbReference type="SAM" id="MobiDB-lite"/>
    </source>
</evidence>
<evidence type="ECO:0000256" key="1">
    <source>
        <dbReference type="ARBA" id="ARBA00002599"/>
    </source>
</evidence>
<comment type="subcellular location">
    <subcellularLocation>
        <location evidence="2 14">Periplasm</location>
    </subcellularLocation>
</comment>
<dbReference type="InterPro" id="IPR036280">
    <property type="entry name" value="Multihaem_cyt_sf"/>
</dbReference>
<evidence type="ECO:0000256" key="7">
    <source>
        <dbReference type="ARBA" id="ARBA00022617"/>
    </source>
</evidence>
<comment type="similarity">
    <text evidence="3 14">Belongs to the NapB family.</text>
</comment>
<evidence type="ECO:0000256" key="12">
    <source>
        <dbReference type="ARBA" id="ARBA00023004"/>
    </source>
</evidence>
<feature type="binding site" description="axial binding residue" evidence="16">
    <location>
        <position position="114"/>
    </location>
    <ligand>
        <name>heme c</name>
        <dbReference type="ChEBI" id="CHEBI:61717"/>
        <label>2</label>
    </ligand>
    <ligandPart>
        <name>Fe</name>
        <dbReference type="ChEBI" id="CHEBI:18248"/>
    </ligandPart>
</feature>
<reference evidence="19 20" key="1">
    <citation type="submission" date="2017-03" db="EMBL/GenBank/DDBJ databases">
        <title>Whole genome sequences of fourteen strains of Bradyrhizobium canariense and one strain of Bradyrhizobium japonicum isolated from Lupinus (Papilionoideae: Genisteae) species in Algeria.</title>
        <authorList>
            <person name="Crovadore J."/>
            <person name="Chekireb D."/>
            <person name="Brachmann A."/>
            <person name="Chablais R."/>
            <person name="Cochard B."/>
            <person name="Lefort F."/>
        </authorList>
    </citation>
    <scope>NUCLEOTIDE SEQUENCE [LARGE SCALE GENOMIC DNA]</scope>
    <source>
        <strain evidence="19 20">UBMA195</strain>
    </source>
</reference>
<evidence type="ECO:0000256" key="6">
    <source>
        <dbReference type="ARBA" id="ARBA00022448"/>
    </source>
</evidence>
<comment type="caution">
    <text evidence="19">The sequence shown here is derived from an EMBL/GenBank/DDBJ whole genome shotgun (WGS) entry which is preliminary data.</text>
</comment>
<dbReference type="OrthoDB" id="13290at2"/>
<evidence type="ECO:0000313" key="19">
    <source>
        <dbReference type="EMBL" id="OSJ13335.1"/>
    </source>
</evidence>
<feature type="chain" id="PRO_5011905724" description="Periplasmic nitrate reductase, electron transfer subunit" evidence="18">
    <location>
        <begin position="35"/>
        <end position="167"/>
    </location>
</feature>
<keyword evidence="10 14" id="KW-0574">Periplasm</keyword>
<feature type="binding site" description="axial binding residue" evidence="16">
    <location>
        <position position="97"/>
    </location>
    <ligand>
        <name>heme c</name>
        <dbReference type="ChEBI" id="CHEBI:61717"/>
        <label>1</label>
    </ligand>
    <ligandPart>
        <name>Fe</name>
        <dbReference type="ChEBI" id="CHEBI:18248"/>
    </ligandPart>
</feature>
<comment type="function">
    <text evidence="1">Electron transfer subunit of the periplasmic nitrate reductase complex NapAB. Receives electrons from the membrane-anchored tetraheme c-type NapC protein and transfers these to NapA subunit, thus allowing electron flow between membrane and periplasm. Essential for periplasmic nitrate reduction with nitrate as the terminal electron acceptor.</text>
</comment>
<keyword evidence="11 14" id="KW-0249">Electron transport</keyword>
<organism evidence="19 20">
    <name type="scientific">Bradyrhizobium canariense</name>
    <dbReference type="NCBI Taxonomy" id="255045"/>
    <lineage>
        <taxon>Bacteria</taxon>
        <taxon>Pseudomonadati</taxon>
        <taxon>Pseudomonadota</taxon>
        <taxon>Alphaproteobacteria</taxon>
        <taxon>Hyphomicrobiales</taxon>
        <taxon>Nitrobacteraceae</taxon>
        <taxon>Bradyrhizobium</taxon>
    </lineage>
</organism>
<accession>A0A1X3EMG5</accession>
<dbReference type="AlphaFoldDB" id="A0A1X3EMG5"/>
<dbReference type="PIRSF" id="PIRSF006105">
    <property type="entry name" value="NapB"/>
    <property type="match status" value="1"/>
</dbReference>
<keyword evidence="9 18" id="KW-0732">Signal</keyword>
<dbReference type="Gene3D" id="1.10.1130.10">
    <property type="entry name" value="Flavocytochrome C3, Chain A"/>
    <property type="match status" value="1"/>
</dbReference>
<dbReference type="GO" id="GO:0042597">
    <property type="term" value="C:periplasmic space"/>
    <property type="evidence" value="ECO:0007669"/>
    <property type="project" value="UniProtKB-SubCell"/>
</dbReference>
<evidence type="ECO:0000256" key="13">
    <source>
        <dbReference type="ARBA" id="ARBA00031832"/>
    </source>
</evidence>
<dbReference type="Pfam" id="PF03892">
    <property type="entry name" value="NapB"/>
    <property type="match status" value="1"/>
</dbReference>
<dbReference type="GO" id="GO:0046872">
    <property type="term" value="F:metal ion binding"/>
    <property type="evidence" value="ECO:0007669"/>
    <property type="project" value="UniProtKB-KW"/>
</dbReference>
<evidence type="ECO:0000256" key="16">
    <source>
        <dbReference type="PIRSR" id="PIRSR006105-2"/>
    </source>
</evidence>
<feature type="binding site" description="covalent" evidence="15">
    <location>
        <position position="133"/>
    </location>
    <ligand>
        <name>heme c</name>
        <dbReference type="ChEBI" id="CHEBI:61717"/>
        <label>2</label>
    </ligand>
</feature>
<dbReference type="EMBL" id="NAFI01000163">
    <property type="protein sequence ID" value="OSJ13335.1"/>
    <property type="molecule type" value="Genomic_DNA"/>
</dbReference>
<keyword evidence="6 14" id="KW-0813">Transport</keyword>
<evidence type="ECO:0000256" key="2">
    <source>
        <dbReference type="ARBA" id="ARBA00004418"/>
    </source>
</evidence>
<evidence type="ECO:0000256" key="18">
    <source>
        <dbReference type="SAM" id="SignalP"/>
    </source>
</evidence>
<evidence type="ECO:0000313" key="20">
    <source>
        <dbReference type="Proteomes" id="UP000193553"/>
    </source>
</evidence>
<keyword evidence="8 16" id="KW-0479">Metal-binding</keyword>
<evidence type="ECO:0000256" key="8">
    <source>
        <dbReference type="ARBA" id="ARBA00022723"/>
    </source>
</evidence>
<comment type="subunit">
    <text evidence="4 14">Component of the periplasmic nitrate reductase NapAB complex composed of NapA and NapB.</text>
</comment>
<feature type="binding site" description="axial binding residue" evidence="16">
    <location>
        <position position="137"/>
    </location>
    <ligand>
        <name>heme c</name>
        <dbReference type="ChEBI" id="CHEBI:61717"/>
        <label>2</label>
    </ligand>
    <ligandPart>
        <name>Fe</name>
        <dbReference type="ChEBI" id="CHEBI:18248"/>
    </ligandPart>
</feature>
<dbReference type="SUPFAM" id="SSF48695">
    <property type="entry name" value="Multiheme cytochromes"/>
    <property type="match status" value="1"/>
</dbReference>
<dbReference type="InterPro" id="IPR005591">
    <property type="entry name" value="NapB"/>
</dbReference>
<evidence type="ECO:0000256" key="9">
    <source>
        <dbReference type="ARBA" id="ARBA00022729"/>
    </source>
</evidence>
<feature type="binding site" description="axial binding residue" evidence="16">
    <location>
        <position position="79"/>
    </location>
    <ligand>
        <name>heme c</name>
        <dbReference type="ChEBI" id="CHEBI:61717"/>
        <label>1</label>
    </ligand>
    <ligandPart>
        <name>Fe</name>
        <dbReference type="ChEBI" id="CHEBI:18248"/>
    </ligandPart>
</feature>
<dbReference type="FunFam" id="1.10.1130.10:FF:000001">
    <property type="entry name" value="Periplasmic nitrate reductase, electron transfer subunit"/>
    <property type="match status" value="1"/>
</dbReference>
<feature type="signal peptide" evidence="18">
    <location>
        <begin position="1"/>
        <end position="34"/>
    </location>
</feature>
<evidence type="ECO:0000256" key="14">
    <source>
        <dbReference type="PIRNR" id="PIRNR006105"/>
    </source>
</evidence>
<feature type="binding site" description="covalent" evidence="15">
    <location>
        <position position="96"/>
    </location>
    <ligand>
        <name>heme c</name>
        <dbReference type="ChEBI" id="CHEBI:61717"/>
        <label>1</label>
    </ligand>
</feature>
<sequence>MRRAHRADEHVMMKRFGVALLAVAIAAGASSLTAQTVTSGLRGPTPLNDEGPAPPMLPNRNTSEREVRNYPEQPPVIPHTIDGYQIDLNGNKCLSCHARARIAESQAPMVSITHFMDRDGQFLASISPRRFFCTECHVPQNTANPPVSNDFTDIDTLLSRASPGGRR</sequence>
<feature type="binding site" description="covalent" evidence="15">
    <location>
        <position position="136"/>
    </location>
    <ligand>
        <name>heme c</name>
        <dbReference type="ChEBI" id="CHEBI:61717"/>
        <label>2</label>
    </ligand>
</feature>
<gene>
    <name evidence="19" type="ORF">BSZ18_11310</name>
</gene>
<dbReference type="Proteomes" id="UP000193553">
    <property type="component" value="Unassembled WGS sequence"/>
</dbReference>
<dbReference type="PANTHER" id="PTHR38604">
    <property type="entry name" value="PERIPLASMIC NITRATE REDUCTASE, ELECTRON TRANSFER SUBUNIT"/>
    <property type="match status" value="1"/>
</dbReference>
<evidence type="ECO:0000256" key="11">
    <source>
        <dbReference type="ARBA" id="ARBA00022982"/>
    </source>
</evidence>
<evidence type="ECO:0000256" key="10">
    <source>
        <dbReference type="ARBA" id="ARBA00022764"/>
    </source>
</evidence>
<feature type="binding site" description="covalent" evidence="15">
    <location>
        <position position="93"/>
    </location>
    <ligand>
        <name>heme c</name>
        <dbReference type="ChEBI" id="CHEBI:61717"/>
        <label>1</label>
    </ligand>
</feature>
<evidence type="ECO:0000256" key="5">
    <source>
        <dbReference type="ARBA" id="ARBA00013773"/>
    </source>
</evidence>
<dbReference type="PANTHER" id="PTHR38604:SF1">
    <property type="entry name" value="PERIPLASMIC NITRATE REDUCTASE, ELECTRON TRANSFER SUBUNIT"/>
    <property type="match status" value="1"/>
</dbReference>